<accession>A0A0S3RP40</accession>
<keyword evidence="1" id="KW-0472">Membrane</keyword>
<keyword evidence="3" id="KW-1185">Reference proteome</keyword>
<evidence type="ECO:0000313" key="3">
    <source>
        <dbReference type="Proteomes" id="UP000291084"/>
    </source>
</evidence>
<organism evidence="2 3">
    <name type="scientific">Vigna angularis var. angularis</name>
    <dbReference type="NCBI Taxonomy" id="157739"/>
    <lineage>
        <taxon>Eukaryota</taxon>
        <taxon>Viridiplantae</taxon>
        <taxon>Streptophyta</taxon>
        <taxon>Embryophyta</taxon>
        <taxon>Tracheophyta</taxon>
        <taxon>Spermatophyta</taxon>
        <taxon>Magnoliopsida</taxon>
        <taxon>eudicotyledons</taxon>
        <taxon>Gunneridae</taxon>
        <taxon>Pentapetalae</taxon>
        <taxon>rosids</taxon>
        <taxon>fabids</taxon>
        <taxon>Fabales</taxon>
        <taxon>Fabaceae</taxon>
        <taxon>Papilionoideae</taxon>
        <taxon>50 kb inversion clade</taxon>
        <taxon>NPAAA clade</taxon>
        <taxon>indigoferoid/millettioid clade</taxon>
        <taxon>Phaseoleae</taxon>
        <taxon>Vigna</taxon>
    </lineage>
</organism>
<feature type="transmembrane region" description="Helical" evidence="1">
    <location>
        <begin position="7"/>
        <end position="28"/>
    </location>
</feature>
<feature type="transmembrane region" description="Helical" evidence="1">
    <location>
        <begin position="34"/>
        <end position="54"/>
    </location>
</feature>
<keyword evidence="1" id="KW-1133">Transmembrane helix</keyword>
<name>A0A0S3RP40_PHAAN</name>
<gene>
    <name evidence="2" type="primary">Vigan.03G235100</name>
    <name evidence="2" type="ORF">VIGAN_03235100</name>
</gene>
<sequence>MVVPKPTLFACVSLVIFLYVSKLSYLIFSHPFLYHWYPNLTGFLFLYVYNQYVYRPFSLVTHSYLTITFFPLPPFSHAVHFKSTIPYHIGYVWANFFLDIFRKEK</sequence>
<dbReference type="EMBL" id="AP015036">
    <property type="protein sequence ID" value="BAT82349.1"/>
    <property type="molecule type" value="Genomic_DNA"/>
</dbReference>
<protein>
    <submittedName>
        <fullName evidence="2">Uncharacterized protein</fullName>
    </submittedName>
</protein>
<dbReference type="AlphaFoldDB" id="A0A0S3RP40"/>
<proteinExistence type="predicted"/>
<evidence type="ECO:0000313" key="2">
    <source>
        <dbReference type="EMBL" id="BAT82349.1"/>
    </source>
</evidence>
<reference evidence="2 3" key="1">
    <citation type="journal article" date="2015" name="Sci. Rep.">
        <title>The power of single molecule real-time sequencing technology in the de novo assembly of a eukaryotic genome.</title>
        <authorList>
            <person name="Sakai H."/>
            <person name="Naito K."/>
            <person name="Ogiso-Tanaka E."/>
            <person name="Takahashi Y."/>
            <person name="Iseki K."/>
            <person name="Muto C."/>
            <person name="Satou K."/>
            <person name="Teruya K."/>
            <person name="Shiroma A."/>
            <person name="Shimoji M."/>
            <person name="Hirano T."/>
            <person name="Itoh T."/>
            <person name="Kaga A."/>
            <person name="Tomooka N."/>
        </authorList>
    </citation>
    <scope>NUCLEOTIDE SEQUENCE [LARGE SCALE GENOMIC DNA]</scope>
    <source>
        <strain evidence="3">cv. Shumari</strain>
    </source>
</reference>
<keyword evidence="1" id="KW-0812">Transmembrane</keyword>
<dbReference type="Proteomes" id="UP000291084">
    <property type="component" value="Chromosome 3"/>
</dbReference>
<evidence type="ECO:0000256" key="1">
    <source>
        <dbReference type="SAM" id="Phobius"/>
    </source>
</evidence>